<reference evidence="7 8" key="1">
    <citation type="submission" date="2018-11" db="EMBL/GenBank/DDBJ databases">
        <authorList>
            <consortium name="Pathogen Informatics"/>
        </authorList>
    </citation>
    <scope>NUCLEOTIDE SEQUENCE [LARGE SCALE GENOMIC DNA]</scope>
    <source>
        <strain evidence="7 8">Zambia</strain>
    </source>
</reference>
<protein>
    <recommendedName>
        <fullName evidence="4">N(6)-adenosine-methyltransferase non-catalytic subunit METTL14</fullName>
    </recommendedName>
    <alternativeName>
        <fullName evidence="3">Methyltransferase-like protein 14</fullName>
    </alternativeName>
</protein>
<dbReference type="Proteomes" id="UP000277204">
    <property type="component" value="Unassembled WGS sequence"/>
</dbReference>
<sequence length="825" mass="92296">MWKTGRVVQTVAEIKRYNLEMLKISETHWMDIGQQRLASGEMLPIISRLKCPVLSLKLRRAIQSFLGESGTLNQDNKQIIQQWDKFSLEVVGDKLRQTLASCISTNTNSNIGDKASNDDNVVGKTGDSNCDLVVRTFTGSAAFLKGTQSANPHNDYCQHFVDTGERPQNFIRDTGLRNRFEEYPKLRELIRLKDQYIQSKATPPMYLCADLRTFDLNELDSKFDVILIEPPLEEYHRMNGAVFDQYWSWDEIERLEIEQIAAPRAFVWIWCGSGEGLDAARKCLRKWGFRRCEDICWIKTNINNPGHEALEPNCVFQRTKEHCLMGIHGTVRRSTDGDFIHANIDIDLIIEEAPPQGSYAAKDKPTEIFHIIEHFCLGRRRLHLFGRDSTLRPGWVTVGNELSASNYDPRIYANNFNKDPNGLLLGTTEEIERLRPKSPPPRHTNPNTATGAPNTISSLSEVIPGPALPTGHIPHSIASTCSVSNSVVSNITSIPGISGHPIRRFNATNVIKPLNSIGSLTNSSLLGLPSVLQSVTNRIGPNTRLNTRTPINALSTSNSPRALAALQVAAAAHQSSIHHSHDSPLWSTPNNFSVALAAAAATHNLPLASALNSLNSRTPISDSHLLPGLTNANKLNPTLLAMLNSSNPVGPMSDSTVIDRFRLSIYSYRLSTLSNWPYDGNSPCTAEKMAKSGFYRPNPNCPTTTQCFVCMKELEGWEPDDDPDKEHKSHSPKCPFLKSKQYEQMTYEEGLTMDVERYCTYLSKILSDQYDVQKVRKAFKMLTDIVLSKLPKRNKKKKSNLSKTKHSIMSNSSIKSTRSTRSKRI</sequence>
<keyword evidence="2" id="KW-0539">Nucleus</keyword>
<feature type="compositionally biased region" description="Low complexity" evidence="6">
    <location>
        <begin position="807"/>
        <end position="817"/>
    </location>
</feature>
<evidence type="ECO:0000256" key="1">
    <source>
        <dbReference type="ARBA" id="ARBA00004123"/>
    </source>
</evidence>
<feature type="region of interest" description="Disordered" evidence="6">
    <location>
        <begin position="434"/>
        <end position="458"/>
    </location>
</feature>
<dbReference type="Pfam" id="PF05063">
    <property type="entry name" value="MT-A70"/>
    <property type="match status" value="1"/>
</dbReference>
<feature type="region of interest" description="Disordered" evidence="6">
    <location>
        <begin position="793"/>
        <end position="825"/>
    </location>
</feature>
<dbReference type="PANTHER" id="PTHR13107">
    <property type="entry name" value="N6-ADENOSINE-METHYLTRANSFERASE NON-CATALYTIC SUBUNIT"/>
    <property type="match status" value="1"/>
</dbReference>
<proteinExistence type="inferred from homology"/>
<dbReference type="SMART" id="SM00238">
    <property type="entry name" value="BIR"/>
    <property type="match status" value="1"/>
</dbReference>
<feature type="compositionally biased region" description="Basic residues" evidence="6">
    <location>
        <begin position="793"/>
        <end position="806"/>
    </location>
</feature>
<dbReference type="PROSITE" id="PS51143">
    <property type="entry name" value="MT_A70"/>
    <property type="match status" value="1"/>
</dbReference>
<dbReference type="STRING" id="48269.A0A183L8E6"/>
<evidence type="ECO:0000256" key="3">
    <source>
        <dbReference type="ARBA" id="ARBA00032942"/>
    </source>
</evidence>
<dbReference type="CDD" id="cd00022">
    <property type="entry name" value="BIR"/>
    <property type="match status" value="1"/>
</dbReference>
<dbReference type="GO" id="GO:0005634">
    <property type="term" value="C:nucleus"/>
    <property type="evidence" value="ECO:0007669"/>
    <property type="project" value="UniProtKB-SubCell"/>
</dbReference>
<comment type="similarity">
    <text evidence="5">Belongs to the MT-A70-like family.</text>
</comment>
<dbReference type="InterPro" id="IPR007757">
    <property type="entry name" value="MT-A70-like"/>
</dbReference>
<dbReference type="GO" id="GO:0003729">
    <property type="term" value="F:mRNA binding"/>
    <property type="evidence" value="ECO:0007669"/>
    <property type="project" value="TreeGrafter"/>
</dbReference>
<dbReference type="InterPro" id="IPR029063">
    <property type="entry name" value="SAM-dependent_MTases_sf"/>
</dbReference>
<dbReference type="Gene3D" id="1.10.1170.10">
    <property type="entry name" value="Inhibitor Of Apoptosis Protein (2mihbC-IAP-1), Chain A"/>
    <property type="match status" value="1"/>
</dbReference>
<evidence type="ECO:0000256" key="5">
    <source>
        <dbReference type="PROSITE-ProRule" id="PRU00489"/>
    </source>
</evidence>
<dbReference type="PROSITE" id="PS50143">
    <property type="entry name" value="BIR_REPEAT_2"/>
    <property type="match status" value="1"/>
</dbReference>
<dbReference type="AlphaFoldDB" id="A0A183L8E6"/>
<dbReference type="InterPro" id="IPR001370">
    <property type="entry name" value="BIR_rpt"/>
</dbReference>
<dbReference type="EMBL" id="UZAI01000012">
    <property type="protein sequence ID" value="VDO26989.1"/>
    <property type="molecule type" value="Genomic_DNA"/>
</dbReference>
<dbReference type="Pfam" id="PF00653">
    <property type="entry name" value="BIR"/>
    <property type="match status" value="1"/>
</dbReference>
<organism evidence="7 8">
    <name type="scientific">Schistosoma margrebowiei</name>
    <dbReference type="NCBI Taxonomy" id="48269"/>
    <lineage>
        <taxon>Eukaryota</taxon>
        <taxon>Metazoa</taxon>
        <taxon>Spiralia</taxon>
        <taxon>Lophotrochozoa</taxon>
        <taxon>Platyhelminthes</taxon>
        <taxon>Trematoda</taxon>
        <taxon>Digenea</taxon>
        <taxon>Strigeidida</taxon>
        <taxon>Schistosomatoidea</taxon>
        <taxon>Schistosomatidae</taxon>
        <taxon>Schistosoma</taxon>
    </lineage>
</organism>
<dbReference type="GO" id="GO:0036396">
    <property type="term" value="C:RNA N6-methyladenosine methyltransferase complex"/>
    <property type="evidence" value="ECO:0007669"/>
    <property type="project" value="TreeGrafter"/>
</dbReference>
<feature type="compositionally biased region" description="Low complexity" evidence="6">
    <location>
        <begin position="444"/>
        <end position="455"/>
    </location>
</feature>
<dbReference type="PANTHER" id="PTHR13107:SF0">
    <property type="entry name" value="N6-ADENOSINE-METHYLTRANSFERASE NON-CATALYTIC SUBUNIT"/>
    <property type="match status" value="1"/>
</dbReference>
<accession>A0A183L8E6</accession>
<evidence type="ECO:0000256" key="4">
    <source>
        <dbReference type="ARBA" id="ARBA00049757"/>
    </source>
</evidence>
<name>A0A183L8E6_9TREM</name>
<gene>
    <name evidence="7" type="ORF">SMRZ_LOCUS71</name>
</gene>
<comment type="subcellular location">
    <subcellularLocation>
        <location evidence="1">Nucleus</location>
    </subcellularLocation>
</comment>
<dbReference type="SUPFAM" id="SSF53335">
    <property type="entry name" value="S-adenosyl-L-methionine-dependent methyltransferases"/>
    <property type="match status" value="1"/>
</dbReference>
<evidence type="ECO:0000256" key="2">
    <source>
        <dbReference type="ARBA" id="ARBA00023242"/>
    </source>
</evidence>
<evidence type="ECO:0000313" key="8">
    <source>
        <dbReference type="Proteomes" id="UP000277204"/>
    </source>
</evidence>
<dbReference type="SUPFAM" id="SSF57924">
    <property type="entry name" value="Inhibitor of apoptosis (IAP) repeat"/>
    <property type="match status" value="1"/>
</dbReference>
<dbReference type="InterPro" id="IPR045123">
    <property type="entry name" value="METTL14-like"/>
</dbReference>
<evidence type="ECO:0000313" key="7">
    <source>
        <dbReference type="EMBL" id="VDO26989.1"/>
    </source>
</evidence>
<evidence type="ECO:0000256" key="6">
    <source>
        <dbReference type="SAM" id="MobiDB-lite"/>
    </source>
</evidence>
<keyword evidence="8" id="KW-1185">Reference proteome</keyword>
<dbReference type="PROSITE" id="PS51592">
    <property type="entry name" value="SAM_MTA70L_2"/>
    <property type="match status" value="1"/>
</dbReference>